<dbReference type="PANTHER" id="PTHR34979">
    <property type="entry name" value="INNER MEMBRANE PROTEIN YGAZ"/>
    <property type="match status" value="1"/>
</dbReference>
<keyword evidence="5 8" id="KW-0812">Transmembrane</keyword>
<comment type="caution">
    <text evidence="9">The sequence shown here is derived from an EMBL/GenBank/DDBJ whole genome shotgun (WGS) entry which is preliminary data.</text>
</comment>
<dbReference type="Proteomes" id="UP000245252">
    <property type="component" value="Unassembled WGS sequence"/>
</dbReference>
<dbReference type="Pfam" id="PF03591">
    <property type="entry name" value="AzlC"/>
    <property type="match status" value="1"/>
</dbReference>
<dbReference type="InterPro" id="IPR011606">
    <property type="entry name" value="Brnchd-chn_aa_trnsp_permease"/>
</dbReference>
<dbReference type="GO" id="GO:1903785">
    <property type="term" value="P:L-valine transmembrane transport"/>
    <property type="evidence" value="ECO:0007669"/>
    <property type="project" value="TreeGrafter"/>
</dbReference>
<accession>A0A2U2DY92</accession>
<evidence type="ECO:0000313" key="9">
    <source>
        <dbReference type="EMBL" id="PWE58288.1"/>
    </source>
</evidence>
<keyword evidence="6 8" id="KW-1133">Transmembrane helix</keyword>
<evidence type="ECO:0000256" key="7">
    <source>
        <dbReference type="ARBA" id="ARBA00023136"/>
    </source>
</evidence>
<feature type="transmembrane region" description="Helical" evidence="8">
    <location>
        <begin position="18"/>
        <end position="35"/>
    </location>
</feature>
<dbReference type="PANTHER" id="PTHR34979:SF1">
    <property type="entry name" value="INNER MEMBRANE PROTEIN YGAZ"/>
    <property type="match status" value="1"/>
</dbReference>
<evidence type="ECO:0000313" key="10">
    <source>
        <dbReference type="Proteomes" id="UP000245252"/>
    </source>
</evidence>
<sequence length="235" mass="24644">MTKWNEALADIAAGARRIAPLIVAVIPIGMVYGAVAATKGLSPLETVLMSALVFAGGSQFVALDIWTHPASWVSLGFAALLVNVRHVLMSASLGTKLQAFSGPQKVFSMLFLADEIWAMSEFRARETVLKPLWYLGLVLPFYSAWVLSGLAGSLLGAFIGDPALIGLDFAFPAVFIVLVTGFWKGSETGLVLLASATCALTVHHFVPGVWYIAAGALGGLVVAALIGGESEEVPA</sequence>
<comment type="similarity">
    <text evidence="2">Belongs to the AzlC family.</text>
</comment>
<organism evidence="9 10">
    <name type="scientific">Metarhizobium album</name>
    <dbReference type="NCBI Taxonomy" id="2182425"/>
    <lineage>
        <taxon>Bacteria</taxon>
        <taxon>Pseudomonadati</taxon>
        <taxon>Pseudomonadota</taxon>
        <taxon>Alphaproteobacteria</taxon>
        <taxon>Hyphomicrobiales</taxon>
        <taxon>Rhizobiaceae</taxon>
        <taxon>Metarhizobium</taxon>
    </lineage>
</organism>
<keyword evidence="3" id="KW-0813">Transport</keyword>
<reference evidence="9 10" key="1">
    <citation type="submission" date="2018-05" db="EMBL/GenBank/DDBJ databases">
        <title>The draft genome of strain NS-104.</title>
        <authorList>
            <person name="Hang P."/>
            <person name="Jiang J."/>
        </authorList>
    </citation>
    <scope>NUCLEOTIDE SEQUENCE [LARGE SCALE GENOMIC DNA]</scope>
    <source>
        <strain evidence="9 10">NS-104</strain>
    </source>
</reference>
<feature type="transmembrane region" description="Helical" evidence="8">
    <location>
        <begin position="72"/>
        <end position="88"/>
    </location>
</feature>
<proteinExistence type="inferred from homology"/>
<evidence type="ECO:0000256" key="5">
    <source>
        <dbReference type="ARBA" id="ARBA00022692"/>
    </source>
</evidence>
<protein>
    <submittedName>
        <fullName evidence="9">Branched-chain amino acid ABC transporter permease</fullName>
    </submittedName>
</protein>
<evidence type="ECO:0000256" key="3">
    <source>
        <dbReference type="ARBA" id="ARBA00022448"/>
    </source>
</evidence>
<keyword evidence="10" id="KW-1185">Reference proteome</keyword>
<dbReference type="EMBL" id="QFBC01000001">
    <property type="protein sequence ID" value="PWE58288.1"/>
    <property type="molecule type" value="Genomic_DNA"/>
</dbReference>
<feature type="transmembrane region" description="Helical" evidence="8">
    <location>
        <begin position="132"/>
        <end position="159"/>
    </location>
</feature>
<evidence type="ECO:0000256" key="2">
    <source>
        <dbReference type="ARBA" id="ARBA00010735"/>
    </source>
</evidence>
<evidence type="ECO:0000256" key="1">
    <source>
        <dbReference type="ARBA" id="ARBA00004651"/>
    </source>
</evidence>
<keyword evidence="7 8" id="KW-0472">Membrane</keyword>
<dbReference type="GO" id="GO:0005886">
    <property type="term" value="C:plasma membrane"/>
    <property type="evidence" value="ECO:0007669"/>
    <property type="project" value="UniProtKB-SubCell"/>
</dbReference>
<comment type="subcellular location">
    <subcellularLocation>
        <location evidence="1">Cell membrane</location>
        <topology evidence="1">Multi-pass membrane protein</topology>
    </subcellularLocation>
</comment>
<dbReference type="AlphaFoldDB" id="A0A2U2DY92"/>
<evidence type="ECO:0000256" key="8">
    <source>
        <dbReference type="SAM" id="Phobius"/>
    </source>
</evidence>
<gene>
    <name evidence="9" type="ORF">DEM27_03735</name>
</gene>
<evidence type="ECO:0000256" key="4">
    <source>
        <dbReference type="ARBA" id="ARBA00022475"/>
    </source>
</evidence>
<dbReference type="RefSeq" id="WP_109456806.1">
    <property type="nucleotide sequence ID" value="NZ_QFBC01000001.1"/>
</dbReference>
<feature type="transmembrane region" description="Helical" evidence="8">
    <location>
        <begin position="165"/>
        <end position="183"/>
    </location>
</feature>
<evidence type="ECO:0000256" key="6">
    <source>
        <dbReference type="ARBA" id="ARBA00022989"/>
    </source>
</evidence>
<dbReference type="OrthoDB" id="9803444at2"/>
<keyword evidence="4" id="KW-1003">Cell membrane</keyword>
<name>A0A2U2DY92_9HYPH</name>